<dbReference type="SMART" id="SM00409">
    <property type="entry name" value="IG"/>
    <property type="match status" value="2"/>
</dbReference>
<organism evidence="5 6">
    <name type="scientific">Cottoperca gobio</name>
    <name type="common">Frogmouth</name>
    <name type="synonym">Aphritis gobio</name>
    <dbReference type="NCBI Taxonomy" id="56716"/>
    <lineage>
        <taxon>Eukaryota</taxon>
        <taxon>Metazoa</taxon>
        <taxon>Chordata</taxon>
        <taxon>Craniata</taxon>
        <taxon>Vertebrata</taxon>
        <taxon>Euteleostomi</taxon>
        <taxon>Actinopterygii</taxon>
        <taxon>Neopterygii</taxon>
        <taxon>Teleostei</taxon>
        <taxon>Neoteleostei</taxon>
        <taxon>Acanthomorphata</taxon>
        <taxon>Eupercaria</taxon>
        <taxon>Perciformes</taxon>
        <taxon>Notothenioidei</taxon>
        <taxon>Bovichtidae</taxon>
        <taxon>Cottoperca</taxon>
    </lineage>
</organism>
<reference evidence="6" key="1">
    <citation type="submission" date="2025-08" db="UniProtKB">
        <authorList>
            <consortium name="RefSeq"/>
        </authorList>
    </citation>
    <scope>IDENTIFICATION</scope>
</reference>
<dbReference type="PROSITE" id="PS50835">
    <property type="entry name" value="IG_LIKE"/>
    <property type="match status" value="2"/>
</dbReference>
<sequence>MSLGTSNMAGCALGTAFSLLLLVSIIQGLQDVEVFHHEKLEAVVGQNVTLPCIIKGRNDLKITSIEWRKNKHGNTKLAVHSTEYGFNLLWPNVTMEVENTSMGSYLNLYGVSKWESGVYICDISSFPLGIIRRETKLEIKDDPKILCDMDRIVNVHSGENVTIQCKAFPDAQYKWTKNKTLVSENESLELWGVTDAHSGVYTLTVNTGNTSLHKEFIITVLTATTSLRTDLLTIPQSTVTEEGVIEDRGFTTSPTTGLSTVDSNVTWTMNMATDVTDDNPNSRNVTAVEQMTSLTNSTHISVTSSPVTHTDHYPANSSTDQEINPTHNLNTSKFFDQTVPVNPSTTLSYVNKAFRSTQETRNESLGGNPGATPTLSPGSTTIVIEGGVSGGVRSRLLLPLIIAPILLLIAVVGFLYRRKMIKESMDQPPPFKPPPPPVKYTAARHHEISTQPFPTSRCNSVIELKDMKQKCISV</sequence>
<keyword evidence="2" id="KW-0812">Transmembrane</keyword>
<dbReference type="GeneID" id="115019020"/>
<dbReference type="Proteomes" id="UP000504630">
    <property type="component" value="Chromosome 14"/>
</dbReference>
<dbReference type="GO" id="GO:0006954">
    <property type="term" value="P:inflammatory response"/>
    <property type="evidence" value="ECO:0007669"/>
    <property type="project" value="TreeGrafter"/>
</dbReference>
<feature type="transmembrane region" description="Helical" evidence="2">
    <location>
        <begin position="396"/>
        <end position="416"/>
    </location>
</feature>
<dbReference type="SMART" id="SM00408">
    <property type="entry name" value="IGc2"/>
    <property type="match status" value="2"/>
</dbReference>
<dbReference type="PANTHER" id="PTHR15317">
    <property type="entry name" value="T-CELL SURFACE PROTEIN TACTILE"/>
    <property type="match status" value="1"/>
</dbReference>
<dbReference type="KEGG" id="cgob:115019020"/>
<evidence type="ECO:0000313" key="6">
    <source>
        <dbReference type="RefSeq" id="XP_029304195.1"/>
    </source>
</evidence>
<feature type="domain" description="Ig-like" evidence="4">
    <location>
        <begin position="143"/>
        <end position="219"/>
    </location>
</feature>
<feature type="signal peptide" evidence="3">
    <location>
        <begin position="1"/>
        <end position="28"/>
    </location>
</feature>
<evidence type="ECO:0000259" key="4">
    <source>
        <dbReference type="PROSITE" id="PS50835"/>
    </source>
</evidence>
<keyword evidence="5" id="KW-1185">Reference proteome</keyword>
<dbReference type="InterPro" id="IPR042381">
    <property type="entry name" value="CD96"/>
</dbReference>
<dbReference type="InParanoid" id="A0A6J2R4F8"/>
<dbReference type="SUPFAM" id="SSF48726">
    <property type="entry name" value="Immunoglobulin"/>
    <property type="match status" value="2"/>
</dbReference>
<gene>
    <name evidence="6" type="primary">si:ch1073-15f19.2</name>
</gene>
<evidence type="ECO:0000256" key="2">
    <source>
        <dbReference type="SAM" id="Phobius"/>
    </source>
</evidence>
<protein>
    <submittedName>
        <fullName evidence="6">LOW QUALITY PROTEIN: T-cell surface protein tactile</fullName>
    </submittedName>
</protein>
<accession>A0A6J2R4F8</accession>
<feature type="region of interest" description="Disordered" evidence="1">
    <location>
        <begin position="358"/>
        <end position="378"/>
    </location>
</feature>
<evidence type="ECO:0000256" key="1">
    <source>
        <dbReference type="SAM" id="MobiDB-lite"/>
    </source>
</evidence>
<evidence type="ECO:0000256" key="3">
    <source>
        <dbReference type="SAM" id="SignalP"/>
    </source>
</evidence>
<keyword evidence="2" id="KW-1133">Transmembrane helix</keyword>
<dbReference type="Gene3D" id="2.60.40.10">
    <property type="entry name" value="Immunoglobulins"/>
    <property type="match status" value="2"/>
</dbReference>
<proteinExistence type="predicted"/>
<dbReference type="InterPro" id="IPR013106">
    <property type="entry name" value="Ig_V-set"/>
</dbReference>
<dbReference type="GO" id="GO:0007160">
    <property type="term" value="P:cell-matrix adhesion"/>
    <property type="evidence" value="ECO:0007669"/>
    <property type="project" value="TreeGrafter"/>
</dbReference>
<feature type="chain" id="PRO_5026923734" evidence="3">
    <location>
        <begin position="29"/>
        <end position="474"/>
    </location>
</feature>
<keyword evidence="3" id="KW-0732">Signal</keyword>
<name>A0A6J2R4F8_COTGO</name>
<dbReference type="AlphaFoldDB" id="A0A6J2R4F8"/>
<dbReference type="InterPro" id="IPR003598">
    <property type="entry name" value="Ig_sub2"/>
</dbReference>
<dbReference type="OrthoDB" id="10012075at2759"/>
<feature type="domain" description="Ig-like" evidence="4">
    <location>
        <begin position="30"/>
        <end position="138"/>
    </location>
</feature>
<dbReference type="RefSeq" id="XP_029304195.1">
    <property type="nucleotide sequence ID" value="XM_029448335.1"/>
</dbReference>
<dbReference type="Pfam" id="PF07686">
    <property type="entry name" value="V-set"/>
    <property type="match status" value="1"/>
</dbReference>
<dbReference type="Pfam" id="PF13927">
    <property type="entry name" value="Ig_3"/>
    <property type="match status" value="1"/>
</dbReference>
<dbReference type="InterPro" id="IPR007110">
    <property type="entry name" value="Ig-like_dom"/>
</dbReference>
<dbReference type="InterPro" id="IPR036179">
    <property type="entry name" value="Ig-like_dom_sf"/>
</dbReference>
<evidence type="ECO:0000313" key="5">
    <source>
        <dbReference type="Proteomes" id="UP000504630"/>
    </source>
</evidence>
<dbReference type="InterPro" id="IPR013783">
    <property type="entry name" value="Ig-like_fold"/>
</dbReference>
<keyword evidence="2" id="KW-0472">Membrane</keyword>
<dbReference type="PANTHER" id="PTHR15317:SF1">
    <property type="entry name" value="T-CELL SURFACE PROTEIN TACTILE"/>
    <property type="match status" value="1"/>
</dbReference>
<dbReference type="InterPro" id="IPR003599">
    <property type="entry name" value="Ig_sub"/>
</dbReference>